<evidence type="ECO:0000256" key="9">
    <source>
        <dbReference type="ARBA" id="ARBA00023170"/>
    </source>
</evidence>
<evidence type="ECO:0000256" key="2">
    <source>
        <dbReference type="ARBA" id="ARBA00009810"/>
    </source>
</evidence>
<evidence type="ECO:0000259" key="16">
    <source>
        <dbReference type="Pfam" id="PF07715"/>
    </source>
</evidence>
<feature type="chain" id="PRO_5005513782" evidence="14">
    <location>
        <begin position="32"/>
        <end position="738"/>
    </location>
</feature>
<dbReference type="InterPro" id="IPR039426">
    <property type="entry name" value="TonB-dep_rcpt-like"/>
</dbReference>
<dbReference type="PANTHER" id="PTHR30069:SF29">
    <property type="entry name" value="HEMOGLOBIN AND HEMOGLOBIN-HAPTOGLOBIN-BINDING PROTEIN 1-RELATED"/>
    <property type="match status" value="1"/>
</dbReference>
<evidence type="ECO:0000256" key="10">
    <source>
        <dbReference type="ARBA" id="ARBA00023237"/>
    </source>
</evidence>
<proteinExistence type="inferred from homology"/>
<dbReference type="AlphaFoldDB" id="A0A0K8P5R6"/>
<organism evidence="17 18">
    <name type="scientific">Piscinibacter sakaiensis</name>
    <name type="common">Ideonella sakaiensis</name>
    <dbReference type="NCBI Taxonomy" id="1547922"/>
    <lineage>
        <taxon>Bacteria</taxon>
        <taxon>Pseudomonadati</taxon>
        <taxon>Pseudomonadota</taxon>
        <taxon>Betaproteobacteria</taxon>
        <taxon>Burkholderiales</taxon>
        <taxon>Sphaerotilaceae</taxon>
        <taxon>Piscinibacter</taxon>
    </lineage>
</organism>
<evidence type="ECO:0000259" key="15">
    <source>
        <dbReference type="Pfam" id="PF00593"/>
    </source>
</evidence>
<evidence type="ECO:0000313" key="17">
    <source>
        <dbReference type="EMBL" id="GAP38058.1"/>
    </source>
</evidence>
<dbReference type="EMBL" id="BBYR01000065">
    <property type="protein sequence ID" value="GAP38058.1"/>
    <property type="molecule type" value="Genomic_DNA"/>
</dbReference>
<dbReference type="Proteomes" id="UP000037660">
    <property type="component" value="Unassembled WGS sequence"/>
</dbReference>
<dbReference type="GO" id="GO:0015232">
    <property type="term" value="F:heme transmembrane transporter activity"/>
    <property type="evidence" value="ECO:0007669"/>
    <property type="project" value="InterPro"/>
</dbReference>
<reference evidence="17 18" key="2">
    <citation type="journal article" date="2016" name="Science">
        <title>A bacterium that degrades and assimilates poly(ethylene terephthalate).</title>
        <authorList>
            <person name="Yoshida S."/>
            <person name="Hiraga K."/>
            <person name="Takehana T."/>
            <person name="Taniguchi I."/>
            <person name="Yamaji H."/>
            <person name="Maeda Y."/>
            <person name="Toyohara K."/>
            <person name="Miyamoto K."/>
            <person name="Kimura Y."/>
            <person name="Oda K."/>
        </authorList>
    </citation>
    <scope>NUCLEOTIDE SEQUENCE [LARGE SCALE GENOMIC DNA]</scope>
    <source>
        <strain evidence="18">NBRC 110686 / TISTR 2288 / 201-F6</strain>
    </source>
</reference>
<dbReference type="CDD" id="cd01347">
    <property type="entry name" value="ligand_gated_channel"/>
    <property type="match status" value="1"/>
</dbReference>
<keyword evidence="4 11" id="KW-1134">Transmembrane beta strand</keyword>
<dbReference type="InterPro" id="IPR036942">
    <property type="entry name" value="Beta-barrel_TonB_sf"/>
</dbReference>
<evidence type="ECO:0000313" key="18">
    <source>
        <dbReference type="Proteomes" id="UP000037660"/>
    </source>
</evidence>
<keyword evidence="10 11" id="KW-0998">Cell outer membrane</keyword>
<evidence type="ECO:0000256" key="11">
    <source>
        <dbReference type="PROSITE-ProRule" id="PRU01360"/>
    </source>
</evidence>
<dbReference type="PANTHER" id="PTHR30069">
    <property type="entry name" value="TONB-DEPENDENT OUTER MEMBRANE RECEPTOR"/>
    <property type="match status" value="1"/>
</dbReference>
<dbReference type="InterPro" id="IPR012910">
    <property type="entry name" value="Plug_dom"/>
</dbReference>
<comment type="caution">
    <text evidence="17">The sequence shown here is derived from an EMBL/GenBank/DDBJ whole genome shotgun (WGS) entry which is preliminary data.</text>
</comment>
<feature type="domain" description="TonB-dependent receptor-like beta-barrel" evidence="15">
    <location>
        <begin position="305"/>
        <end position="699"/>
    </location>
</feature>
<dbReference type="NCBIfam" id="TIGR01786">
    <property type="entry name" value="TonB-hemlactrns"/>
    <property type="match status" value="1"/>
</dbReference>
<comment type="subcellular location">
    <subcellularLocation>
        <location evidence="1 11">Cell outer membrane</location>
        <topology evidence="1 11">Multi-pass membrane protein</topology>
    </subcellularLocation>
</comment>
<dbReference type="RefSeq" id="WP_054021944.1">
    <property type="nucleotide sequence ID" value="NZ_JBFBPI010000065.1"/>
</dbReference>
<dbReference type="SUPFAM" id="SSF56935">
    <property type="entry name" value="Porins"/>
    <property type="match status" value="1"/>
</dbReference>
<evidence type="ECO:0000256" key="8">
    <source>
        <dbReference type="ARBA" id="ARBA00023136"/>
    </source>
</evidence>
<evidence type="ECO:0000256" key="1">
    <source>
        <dbReference type="ARBA" id="ARBA00004571"/>
    </source>
</evidence>
<dbReference type="InterPro" id="IPR037066">
    <property type="entry name" value="Plug_dom_sf"/>
</dbReference>
<protein>
    <submittedName>
        <fullName evidence="17">TonB-dependent hemin, ferrichrome receptor</fullName>
    </submittedName>
</protein>
<dbReference type="Gene3D" id="2.40.170.20">
    <property type="entry name" value="TonB-dependent receptor, beta-barrel domain"/>
    <property type="match status" value="1"/>
</dbReference>
<dbReference type="GO" id="GO:0009279">
    <property type="term" value="C:cell outer membrane"/>
    <property type="evidence" value="ECO:0007669"/>
    <property type="project" value="UniProtKB-SubCell"/>
</dbReference>
<evidence type="ECO:0000256" key="3">
    <source>
        <dbReference type="ARBA" id="ARBA00022448"/>
    </source>
</evidence>
<dbReference type="Pfam" id="PF00593">
    <property type="entry name" value="TonB_dep_Rec_b-barrel"/>
    <property type="match status" value="1"/>
</dbReference>
<keyword evidence="8 11" id="KW-0472">Membrane</keyword>
<evidence type="ECO:0000256" key="12">
    <source>
        <dbReference type="RuleBase" id="RU003357"/>
    </source>
</evidence>
<keyword evidence="7 12" id="KW-0798">TonB box</keyword>
<keyword evidence="18" id="KW-1185">Reference proteome</keyword>
<gene>
    <name evidence="17" type="ORF">ISF6_4252</name>
</gene>
<keyword evidence="3 11" id="KW-0813">Transport</keyword>
<dbReference type="GO" id="GO:0015344">
    <property type="term" value="F:siderophore uptake transmembrane transporter activity"/>
    <property type="evidence" value="ECO:0007669"/>
    <property type="project" value="TreeGrafter"/>
</dbReference>
<keyword evidence="9 17" id="KW-0675">Receptor</keyword>
<evidence type="ECO:0000256" key="13">
    <source>
        <dbReference type="SAM" id="MobiDB-lite"/>
    </source>
</evidence>
<feature type="region of interest" description="Disordered" evidence="13">
    <location>
        <begin position="230"/>
        <end position="251"/>
    </location>
</feature>
<dbReference type="InterPro" id="IPR011276">
    <property type="entry name" value="TonB_haem/Hb_rcpt"/>
</dbReference>
<keyword evidence="6 14" id="KW-0732">Signal</keyword>
<feature type="signal peptide" evidence="14">
    <location>
        <begin position="1"/>
        <end position="31"/>
    </location>
</feature>
<keyword evidence="5 11" id="KW-0812">Transmembrane</keyword>
<dbReference type="STRING" id="1547922.ISF6_4252"/>
<sequence length="738" mass="78535">MPDPIIPLASSRLAAVLPTALAALAVVPAVAQTVPATPLAELTNTATRTERAVDSLPATVTLKSAAEAEARGVRDLKDLFRDEVDLTVRQQAVRFTAAGSSAGRAGNEGLNIRGLEGNQVLVLVDGVRAPQAYAFGAFASGRLDTLFVDALAQAEVLRGPASTAYGSDGLAGALALRTLEPADLLTGGRVRAGFVRLGANSVDDSGALTAALAGRSGGLQWLALASRRQGHALDNQGTDASEDSRRTRPNPMDLAQNGLLAKARLALTPVQSLGLALEAVHRRSGTEVFSGRSVPSGTPAATAVVDLDGRDRQSRERVALDWQFDDLNAVGVQQAGLKLYGQDTRIRQVAEERRQAAADRLRDGAYRERLVGLSAQASASFSGVVAQRVSVGLDASENRIRALRDGTVPPFGESFPSKPFPDTRYRLVGAFVQSEMQFGRDAALQLIPGLRFDHYALEPDAAGYTASPVVRLSDQAVTPRLGAVWRVSEALAPYAQWSRGFRAPAPDQVNNGFSNPTSGYRSIGNAGLKAERAESVELGLRGRAGTLGWQLAAYDNRYRDFISQEIVGGSFTPADPAVFQYVNLAEAHIRGTEVRLNWTPTPAWRLKAAYARSRGDSSSGGVSRPLLSIEPARLSLGLEHERGAITWRASLLHVRGKEASEIPSATPASFAPPSYTTLDLGARWKASRALTLHLALDNLTDATYWRWSDVRGLAGNSAVKDAFTAPGRSVSLTARLDF</sequence>
<dbReference type="Pfam" id="PF07715">
    <property type="entry name" value="Plug"/>
    <property type="match status" value="1"/>
</dbReference>
<comment type="similarity">
    <text evidence="2 11 12">Belongs to the TonB-dependent receptor family.</text>
</comment>
<evidence type="ECO:0000256" key="7">
    <source>
        <dbReference type="ARBA" id="ARBA00023077"/>
    </source>
</evidence>
<evidence type="ECO:0000256" key="6">
    <source>
        <dbReference type="ARBA" id="ARBA00022729"/>
    </source>
</evidence>
<accession>A0A0K8P5R6</accession>
<feature type="domain" description="TonB-dependent receptor plug" evidence="16">
    <location>
        <begin position="54"/>
        <end position="173"/>
    </location>
</feature>
<name>A0A0K8P5R6_PISS1</name>
<dbReference type="InterPro" id="IPR000531">
    <property type="entry name" value="Beta-barrel_TonB"/>
</dbReference>
<dbReference type="PROSITE" id="PS52016">
    <property type="entry name" value="TONB_DEPENDENT_REC_3"/>
    <property type="match status" value="1"/>
</dbReference>
<dbReference type="Gene3D" id="2.170.130.10">
    <property type="entry name" value="TonB-dependent receptor, plug domain"/>
    <property type="match status" value="1"/>
</dbReference>
<reference evidence="18" key="1">
    <citation type="submission" date="2015-07" db="EMBL/GenBank/DDBJ databases">
        <title>Discovery of a poly(ethylene terephthalate assimilation.</title>
        <authorList>
            <person name="Yoshida S."/>
            <person name="Hiraga K."/>
            <person name="Takehana T."/>
            <person name="Taniguchi I."/>
            <person name="Yamaji H."/>
            <person name="Maeda Y."/>
            <person name="Toyohara K."/>
            <person name="Miyamoto K."/>
            <person name="Kimura Y."/>
            <person name="Oda K."/>
        </authorList>
    </citation>
    <scope>NUCLEOTIDE SEQUENCE [LARGE SCALE GENOMIC DNA]</scope>
    <source>
        <strain evidence="18">NBRC 110686 / TISTR 2288 / 201-F6</strain>
    </source>
</reference>
<dbReference type="InterPro" id="IPR010949">
    <property type="entry name" value="TonB_Hb/transfer/lactofer_rcpt"/>
</dbReference>
<evidence type="ECO:0000256" key="4">
    <source>
        <dbReference type="ARBA" id="ARBA00022452"/>
    </source>
</evidence>
<evidence type="ECO:0000256" key="5">
    <source>
        <dbReference type="ARBA" id="ARBA00022692"/>
    </source>
</evidence>
<dbReference type="NCBIfam" id="TIGR01785">
    <property type="entry name" value="TonB-hemin"/>
    <property type="match status" value="1"/>
</dbReference>
<evidence type="ECO:0000256" key="14">
    <source>
        <dbReference type="SAM" id="SignalP"/>
    </source>
</evidence>
<dbReference type="GO" id="GO:0044718">
    <property type="term" value="P:siderophore transmembrane transport"/>
    <property type="evidence" value="ECO:0007669"/>
    <property type="project" value="TreeGrafter"/>
</dbReference>